<feature type="compositionally biased region" description="Pro residues" evidence="1">
    <location>
        <begin position="379"/>
        <end position="388"/>
    </location>
</feature>
<feature type="region of interest" description="Disordered" evidence="1">
    <location>
        <begin position="427"/>
        <end position="446"/>
    </location>
</feature>
<evidence type="ECO:0000256" key="1">
    <source>
        <dbReference type="SAM" id="MobiDB-lite"/>
    </source>
</evidence>
<comment type="caution">
    <text evidence="2">The sequence shown here is derived from an EMBL/GenBank/DDBJ whole genome shotgun (WGS) entry which is preliminary data.</text>
</comment>
<sequence>MPNRPKQRNLVRWNDDLDKSLLLFITHTCTELGIKLPYDEVARRMGSSFSEGAIQQHIAKLRNQMAELNVAPVPGPPRRGNVTKRPSSVYTQKGRAGAPPPDPPPPSKARARTRTQADDDGQGANGKARPRRRATTRNIKRSASDVGDSDEEFAGASEDDFQPEQVADSRKRKQSGVSRGRVTASRRVSNAQAAAMSKTNDIMRALSDADARFDAMQYDVNDGHQVPGQDNMFNIHNSVEGNDGNAHSTFTPRPSISGFAGYVGNAGQGEEEEEEELPLIARNQLLARQAPAPEPLPFSQEEQISPTSTSHMAMPTMPMTPKPFPHFNAQGQGEFSFSGFPQQLSGEHTFTSNTRDNYDFAGGFGNFNSSASALNSTPAPMPMAPPSTFPAVSTHMSEHNLSSPSTRNASLMSSSTQGNAYHQSVQANSYNYDGGNSAQPSPYSQNSGSWVNVGNAAMDTFSSSPTQPTNAYRHDQDFDFMNHSYNADGSRGDFFDILSGALTGQA</sequence>
<dbReference type="Proteomes" id="UP001345013">
    <property type="component" value="Unassembled WGS sequence"/>
</dbReference>
<feature type="region of interest" description="Disordered" evidence="1">
    <location>
        <begin position="70"/>
        <end position="193"/>
    </location>
</feature>
<name>A0ABR0KH72_9EURO</name>
<feature type="compositionally biased region" description="Basic residues" evidence="1">
    <location>
        <begin position="128"/>
        <end position="140"/>
    </location>
</feature>
<feature type="region of interest" description="Disordered" evidence="1">
    <location>
        <begin position="375"/>
        <end position="419"/>
    </location>
</feature>
<accession>A0ABR0KH72</accession>
<evidence type="ECO:0000313" key="2">
    <source>
        <dbReference type="EMBL" id="KAK5096274.1"/>
    </source>
</evidence>
<dbReference type="EMBL" id="JAVRRG010000023">
    <property type="protein sequence ID" value="KAK5096274.1"/>
    <property type="molecule type" value="Genomic_DNA"/>
</dbReference>
<feature type="compositionally biased region" description="Acidic residues" evidence="1">
    <location>
        <begin position="147"/>
        <end position="162"/>
    </location>
</feature>
<feature type="compositionally biased region" description="Polar residues" evidence="1">
    <location>
        <begin position="390"/>
        <end position="419"/>
    </location>
</feature>
<keyword evidence="3" id="KW-1185">Reference proteome</keyword>
<gene>
    <name evidence="2" type="ORF">LTR24_002680</name>
</gene>
<protein>
    <submittedName>
        <fullName evidence="2">Uncharacterized protein</fullName>
    </submittedName>
</protein>
<reference evidence="2 3" key="1">
    <citation type="submission" date="2023-08" db="EMBL/GenBank/DDBJ databases">
        <title>Black Yeasts Isolated from many extreme environments.</title>
        <authorList>
            <person name="Coleine C."/>
            <person name="Stajich J.E."/>
            <person name="Selbmann L."/>
        </authorList>
    </citation>
    <scope>NUCLEOTIDE SEQUENCE [LARGE SCALE GENOMIC DNA]</scope>
    <source>
        <strain evidence="2 3">CCFEE 5885</strain>
    </source>
</reference>
<proteinExistence type="predicted"/>
<evidence type="ECO:0000313" key="3">
    <source>
        <dbReference type="Proteomes" id="UP001345013"/>
    </source>
</evidence>
<feature type="compositionally biased region" description="Pro residues" evidence="1">
    <location>
        <begin position="98"/>
        <end position="107"/>
    </location>
</feature>
<organism evidence="2 3">
    <name type="scientific">Lithohypha guttulata</name>
    <dbReference type="NCBI Taxonomy" id="1690604"/>
    <lineage>
        <taxon>Eukaryota</taxon>
        <taxon>Fungi</taxon>
        <taxon>Dikarya</taxon>
        <taxon>Ascomycota</taxon>
        <taxon>Pezizomycotina</taxon>
        <taxon>Eurotiomycetes</taxon>
        <taxon>Chaetothyriomycetidae</taxon>
        <taxon>Chaetothyriales</taxon>
        <taxon>Trichomeriaceae</taxon>
        <taxon>Lithohypha</taxon>
    </lineage>
</organism>